<evidence type="ECO:0000313" key="4">
    <source>
        <dbReference type="EMBL" id="NKE10584.1"/>
    </source>
</evidence>
<evidence type="ECO:0000313" key="5">
    <source>
        <dbReference type="Proteomes" id="UP000521379"/>
    </source>
</evidence>
<dbReference type="PANTHER" id="PTHR21666">
    <property type="entry name" value="PEPTIDASE-RELATED"/>
    <property type="match status" value="1"/>
</dbReference>
<dbReference type="InterPro" id="IPR036365">
    <property type="entry name" value="PGBD-like_sf"/>
</dbReference>
<feature type="domain" description="M23ase beta-sheet core" evidence="3">
    <location>
        <begin position="22"/>
        <end position="112"/>
    </location>
</feature>
<dbReference type="SUPFAM" id="SSF47090">
    <property type="entry name" value="PGBD-like"/>
    <property type="match status" value="2"/>
</dbReference>
<organism evidence="4 5">
    <name type="scientific">Kocuria subflava</name>
    <dbReference type="NCBI Taxonomy" id="1736139"/>
    <lineage>
        <taxon>Bacteria</taxon>
        <taxon>Bacillati</taxon>
        <taxon>Actinomycetota</taxon>
        <taxon>Actinomycetes</taxon>
        <taxon>Micrococcales</taxon>
        <taxon>Micrococcaceae</taxon>
        <taxon>Kocuria</taxon>
    </lineage>
</organism>
<dbReference type="Proteomes" id="UP000521379">
    <property type="component" value="Unassembled WGS sequence"/>
</dbReference>
<dbReference type="EMBL" id="JAAVUN010000032">
    <property type="protein sequence ID" value="NKE10584.1"/>
    <property type="molecule type" value="Genomic_DNA"/>
</dbReference>
<feature type="domain" description="Peptidoglycan binding-like" evidence="2">
    <location>
        <begin position="234"/>
        <end position="290"/>
    </location>
</feature>
<dbReference type="PANTHER" id="PTHR21666:SF289">
    <property type="entry name" value="L-ALA--D-GLU ENDOPEPTIDASE"/>
    <property type="match status" value="1"/>
</dbReference>
<dbReference type="Gene3D" id="1.10.101.10">
    <property type="entry name" value="PGBD-like superfamily/PGBD"/>
    <property type="match status" value="2"/>
</dbReference>
<dbReference type="Pfam" id="PF01471">
    <property type="entry name" value="PG_binding_1"/>
    <property type="match status" value="2"/>
</dbReference>
<evidence type="ECO:0000256" key="1">
    <source>
        <dbReference type="ARBA" id="ARBA00022729"/>
    </source>
</evidence>
<evidence type="ECO:0000259" key="3">
    <source>
        <dbReference type="Pfam" id="PF01551"/>
    </source>
</evidence>
<accession>A0A846TY86</accession>
<proteinExistence type="predicted"/>
<dbReference type="Gene3D" id="2.70.70.10">
    <property type="entry name" value="Glucose Permease (Domain IIA)"/>
    <property type="match status" value="1"/>
</dbReference>
<keyword evidence="1" id="KW-0732">Signal</keyword>
<dbReference type="AlphaFoldDB" id="A0A846TY86"/>
<dbReference type="CDD" id="cd12797">
    <property type="entry name" value="M23_peptidase"/>
    <property type="match status" value="1"/>
</dbReference>
<name>A0A846TY86_9MICC</name>
<evidence type="ECO:0000259" key="2">
    <source>
        <dbReference type="Pfam" id="PF01471"/>
    </source>
</evidence>
<keyword evidence="5" id="KW-1185">Reference proteome</keyword>
<feature type="domain" description="Peptidoglycan binding-like" evidence="2">
    <location>
        <begin position="164"/>
        <end position="219"/>
    </location>
</feature>
<reference evidence="4 5" key="1">
    <citation type="submission" date="2020-02" db="EMBL/GenBank/DDBJ databases">
        <authorList>
            <person name="Sun Q."/>
        </authorList>
    </citation>
    <scope>NUCLEOTIDE SEQUENCE [LARGE SCALE GENOMIC DNA]</scope>
    <source>
        <strain evidence="4 5">YIM 13062</strain>
    </source>
</reference>
<protein>
    <submittedName>
        <fullName evidence="4">Peptidoglycan DD-metalloendopeptidase family protein</fullName>
    </submittedName>
</protein>
<dbReference type="InterPro" id="IPR011055">
    <property type="entry name" value="Dup_hybrid_motif"/>
</dbReference>
<dbReference type="InterPro" id="IPR016047">
    <property type="entry name" value="M23ase_b-sheet_dom"/>
</dbReference>
<dbReference type="GO" id="GO:0004222">
    <property type="term" value="F:metalloendopeptidase activity"/>
    <property type="evidence" value="ECO:0007669"/>
    <property type="project" value="TreeGrafter"/>
</dbReference>
<dbReference type="InterPro" id="IPR002477">
    <property type="entry name" value="Peptidoglycan-bd-like"/>
</dbReference>
<dbReference type="SUPFAM" id="SSF51261">
    <property type="entry name" value="Duplicated hybrid motif"/>
    <property type="match status" value="1"/>
</dbReference>
<dbReference type="Pfam" id="PF01551">
    <property type="entry name" value="Peptidase_M23"/>
    <property type="match status" value="1"/>
</dbReference>
<dbReference type="InterPro" id="IPR036366">
    <property type="entry name" value="PGBDSf"/>
</dbReference>
<gene>
    <name evidence="4" type="ORF">GTW58_11720</name>
</gene>
<sequence>MSMPTSGTITGTPNGYCRSGNSHGGFDIANVTGTPIRAAADGKVTYLGYGARSGNMITVGHAGGWATKYMHLSKYNVANGASVKKGQVIGYMGSTGNSTGPHLHLQIERNGAIVRDASLIDDFRCGSSVTAGREISYAFPGLPKTGGPVTPPSSSYPTLQQGASGAAVTQLQNLLKARGYSVTVDGQFGPATATAVRRFQGNIGTTVDGVVGPKTWGALEARAAGSTTLKQGSSGSNVTALQKALNATMGSGLTVDGQFGPATHNAVVSYQKSRGLSADGVVGTQTWAALKGGR</sequence>
<dbReference type="InterPro" id="IPR050570">
    <property type="entry name" value="Cell_wall_metabolism_enzyme"/>
</dbReference>
<comment type="caution">
    <text evidence="4">The sequence shown here is derived from an EMBL/GenBank/DDBJ whole genome shotgun (WGS) entry which is preliminary data.</text>
</comment>